<evidence type="ECO:0000313" key="12">
    <source>
        <dbReference type="EMBL" id="CAB4578194.1"/>
    </source>
</evidence>
<dbReference type="Pfam" id="PF08541">
    <property type="entry name" value="ACP_syn_III_C"/>
    <property type="match status" value="1"/>
</dbReference>
<evidence type="ECO:0000256" key="8">
    <source>
        <dbReference type="ARBA" id="ARBA00023160"/>
    </source>
</evidence>
<proteinExistence type="inferred from homology"/>
<evidence type="ECO:0000256" key="9">
    <source>
        <dbReference type="ARBA" id="ARBA00023315"/>
    </source>
</evidence>
<dbReference type="GO" id="GO:0004315">
    <property type="term" value="F:3-oxoacyl-[acyl-carrier-protein] synthase activity"/>
    <property type="evidence" value="ECO:0007669"/>
    <property type="project" value="InterPro"/>
</dbReference>
<dbReference type="InterPro" id="IPR016039">
    <property type="entry name" value="Thiolase-like"/>
</dbReference>
<name>A0A6J6ETI0_9ZZZZ</name>
<dbReference type="InterPro" id="IPR013751">
    <property type="entry name" value="ACP_syn_III_N"/>
</dbReference>
<keyword evidence="6" id="KW-0276">Fatty acid metabolism</keyword>
<keyword evidence="4" id="KW-0444">Lipid biosynthesis</keyword>
<dbReference type="HAMAP" id="MF_01815">
    <property type="entry name" value="FabH"/>
    <property type="match status" value="1"/>
</dbReference>
<evidence type="ECO:0000256" key="2">
    <source>
        <dbReference type="ARBA" id="ARBA00008642"/>
    </source>
</evidence>
<evidence type="ECO:0000256" key="4">
    <source>
        <dbReference type="ARBA" id="ARBA00022516"/>
    </source>
</evidence>
<evidence type="ECO:0000256" key="3">
    <source>
        <dbReference type="ARBA" id="ARBA00022490"/>
    </source>
</evidence>
<gene>
    <name evidence="12" type="ORF">UFOPK1726_00711</name>
</gene>
<dbReference type="AlphaFoldDB" id="A0A6J6ETI0"/>
<evidence type="ECO:0000256" key="1">
    <source>
        <dbReference type="ARBA" id="ARBA00005189"/>
    </source>
</evidence>
<dbReference type="CDD" id="cd00830">
    <property type="entry name" value="KAS_III"/>
    <property type="match status" value="1"/>
</dbReference>
<evidence type="ECO:0000259" key="11">
    <source>
        <dbReference type="Pfam" id="PF08545"/>
    </source>
</evidence>
<dbReference type="SUPFAM" id="SSF53901">
    <property type="entry name" value="Thiolase-like"/>
    <property type="match status" value="1"/>
</dbReference>
<keyword evidence="7" id="KW-0443">Lipid metabolism</keyword>
<dbReference type="PANTHER" id="PTHR34069:SF2">
    <property type="entry name" value="BETA-KETOACYL-[ACYL-CARRIER-PROTEIN] SYNTHASE III"/>
    <property type="match status" value="1"/>
</dbReference>
<feature type="domain" description="Beta-ketoacyl-[acyl-carrier-protein] synthase III N-terminal" evidence="11">
    <location>
        <begin position="101"/>
        <end position="178"/>
    </location>
</feature>
<keyword evidence="8" id="KW-0275">Fatty acid biosynthesis</keyword>
<dbReference type="NCBIfam" id="NF006829">
    <property type="entry name" value="PRK09352.1"/>
    <property type="match status" value="1"/>
</dbReference>
<feature type="domain" description="Beta-ketoacyl-[acyl-carrier-protein] synthase III C-terminal" evidence="10">
    <location>
        <begin position="228"/>
        <end position="315"/>
    </location>
</feature>
<dbReference type="GO" id="GO:0006633">
    <property type="term" value="P:fatty acid biosynthetic process"/>
    <property type="evidence" value="ECO:0007669"/>
    <property type="project" value="UniProtKB-KW"/>
</dbReference>
<comment type="similarity">
    <text evidence="2">Belongs to the thiolase-like superfamily. FabH family.</text>
</comment>
<reference evidence="12" key="1">
    <citation type="submission" date="2020-05" db="EMBL/GenBank/DDBJ databases">
        <authorList>
            <person name="Chiriac C."/>
            <person name="Salcher M."/>
            <person name="Ghai R."/>
            <person name="Kavagutti S V."/>
        </authorList>
    </citation>
    <scope>NUCLEOTIDE SEQUENCE</scope>
</reference>
<dbReference type="Gene3D" id="3.40.47.10">
    <property type="match status" value="2"/>
</dbReference>
<evidence type="ECO:0000256" key="6">
    <source>
        <dbReference type="ARBA" id="ARBA00022832"/>
    </source>
</evidence>
<accession>A0A6J6ETI0</accession>
<dbReference type="Pfam" id="PF08545">
    <property type="entry name" value="ACP_syn_III"/>
    <property type="match status" value="1"/>
</dbReference>
<keyword evidence="5" id="KW-0808">Transferase</keyword>
<keyword evidence="9" id="KW-0012">Acyltransferase</keyword>
<dbReference type="InterPro" id="IPR013747">
    <property type="entry name" value="ACP_syn_III_C"/>
</dbReference>
<dbReference type="GO" id="GO:0044550">
    <property type="term" value="P:secondary metabolite biosynthetic process"/>
    <property type="evidence" value="ECO:0007669"/>
    <property type="project" value="TreeGrafter"/>
</dbReference>
<organism evidence="12">
    <name type="scientific">freshwater metagenome</name>
    <dbReference type="NCBI Taxonomy" id="449393"/>
    <lineage>
        <taxon>unclassified sequences</taxon>
        <taxon>metagenomes</taxon>
        <taxon>ecological metagenomes</taxon>
    </lineage>
</organism>
<dbReference type="EMBL" id="CAEZTT010000074">
    <property type="protein sequence ID" value="CAB4578194.1"/>
    <property type="molecule type" value="Genomic_DNA"/>
</dbReference>
<dbReference type="NCBIfam" id="TIGR00747">
    <property type="entry name" value="fabH"/>
    <property type="match status" value="1"/>
</dbReference>
<dbReference type="PANTHER" id="PTHR34069">
    <property type="entry name" value="3-OXOACYL-[ACYL-CARRIER-PROTEIN] SYNTHASE 3"/>
    <property type="match status" value="1"/>
</dbReference>
<keyword evidence="3" id="KW-0963">Cytoplasm</keyword>
<sequence length="318" mass="32951">MGIGAYRPFRVVTNDEIAPLIDSSDEWIQQRTGIQTRRFASEHETLDEMAALAAAEAMADAGVKPEQIGVVLVATLTNPVQFPAVAPTVAAKLGIPDPGAFDIGAACAGFVYALSTAADMVKSGSVEYALVIGAERMTDVLDFTDRGSAFIFGDGAGAMVVGPADFNGFGPIIFGSDGSQADAISMTSTWFDFRSGKAPAPPTLRMAGQQVFRWAVSEMVGVAQRAITAAGLEPKDLAAFVPHQANNRITDAIVKALDFPDTVAVARDIRDSGNTTAATVPLALHALRSEGRAPAGAPALLLGFGAGLTYAAQVVALP</sequence>
<evidence type="ECO:0000259" key="10">
    <source>
        <dbReference type="Pfam" id="PF08541"/>
    </source>
</evidence>
<dbReference type="InterPro" id="IPR004655">
    <property type="entry name" value="FabH"/>
</dbReference>
<evidence type="ECO:0000256" key="5">
    <source>
        <dbReference type="ARBA" id="ARBA00022679"/>
    </source>
</evidence>
<comment type="pathway">
    <text evidence="1">Lipid metabolism.</text>
</comment>
<evidence type="ECO:0000256" key="7">
    <source>
        <dbReference type="ARBA" id="ARBA00023098"/>
    </source>
</evidence>
<protein>
    <submittedName>
        <fullName evidence="12">Unannotated protein</fullName>
    </submittedName>
</protein>